<sequence length="258" mass="28462">MTRSTINLETATGHQVMAAAGKKILRPGGKTATEEVFKWAAFKPGETVLELAASFGYSAITLAKRYGVRVVGVEKNPESVARARANIQAAGLESQVQVIEGDIFHLEQIPGQFDYVLAEAILTMQSIPGKTKVLQGIHDRLKPGGKFLSHELLANDREEEIHRALAAAIRANSTPLSETKWIAACEAANLHVLHHQTGAMGLLNPARIIQDEGLIDAIKFFWNVLTQPKVRDRLLTMRGVFKQYERELGYIILCAERK</sequence>
<evidence type="ECO:0000313" key="2">
    <source>
        <dbReference type="EMBL" id="MBW4545259.1"/>
    </source>
</evidence>
<dbReference type="GO" id="GO:0008168">
    <property type="term" value="F:methyltransferase activity"/>
    <property type="evidence" value="ECO:0007669"/>
    <property type="project" value="UniProtKB-KW"/>
</dbReference>
<dbReference type="SUPFAM" id="SSF53335">
    <property type="entry name" value="S-adenosyl-L-methionine-dependent methyltransferases"/>
    <property type="match status" value="1"/>
</dbReference>
<dbReference type="Pfam" id="PF13847">
    <property type="entry name" value="Methyltransf_31"/>
    <property type="match status" value="1"/>
</dbReference>
<dbReference type="Gene3D" id="3.40.50.150">
    <property type="entry name" value="Vaccinia Virus protein VP39"/>
    <property type="match status" value="1"/>
</dbReference>
<dbReference type="GO" id="GO:0032259">
    <property type="term" value="P:methylation"/>
    <property type="evidence" value="ECO:0007669"/>
    <property type="project" value="UniProtKB-KW"/>
</dbReference>
<dbReference type="CDD" id="cd02440">
    <property type="entry name" value="AdoMet_MTases"/>
    <property type="match status" value="1"/>
</dbReference>
<protein>
    <submittedName>
        <fullName evidence="2">Class I SAM-dependent methyltransferase</fullName>
    </submittedName>
</protein>
<evidence type="ECO:0000259" key="1">
    <source>
        <dbReference type="Pfam" id="PF13847"/>
    </source>
</evidence>
<keyword evidence="2" id="KW-0808">Transferase</keyword>
<gene>
    <name evidence="2" type="ORF">KME25_12555</name>
</gene>
<dbReference type="InterPro" id="IPR050447">
    <property type="entry name" value="Erg6_SMT_methyltransf"/>
</dbReference>
<accession>A0A951PLP7</accession>
<comment type="caution">
    <text evidence="2">The sequence shown here is derived from an EMBL/GenBank/DDBJ whole genome shotgun (WGS) entry which is preliminary data.</text>
</comment>
<proteinExistence type="predicted"/>
<dbReference type="PANTHER" id="PTHR44068">
    <property type="entry name" value="ZGC:194242"/>
    <property type="match status" value="1"/>
</dbReference>
<reference evidence="2" key="1">
    <citation type="submission" date="2021-05" db="EMBL/GenBank/DDBJ databases">
        <authorList>
            <person name="Pietrasiak N."/>
            <person name="Ward R."/>
            <person name="Stajich J.E."/>
            <person name="Kurbessoian T."/>
        </authorList>
    </citation>
    <scope>NUCLEOTIDE SEQUENCE</scope>
    <source>
        <strain evidence="2">CPER-KK1</strain>
    </source>
</reference>
<keyword evidence="2" id="KW-0489">Methyltransferase</keyword>
<evidence type="ECO:0000313" key="3">
    <source>
        <dbReference type="Proteomes" id="UP000753908"/>
    </source>
</evidence>
<dbReference type="Proteomes" id="UP000753908">
    <property type="component" value="Unassembled WGS sequence"/>
</dbReference>
<reference evidence="2" key="2">
    <citation type="journal article" date="2022" name="Microbiol. Resour. Announc.">
        <title>Metagenome Sequencing to Explore Phylogenomics of Terrestrial Cyanobacteria.</title>
        <authorList>
            <person name="Ward R.D."/>
            <person name="Stajich J.E."/>
            <person name="Johansen J.R."/>
            <person name="Huntemann M."/>
            <person name="Clum A."/>
            <person name="Foster B."/>
            <person name="Foster B."/>
            <person name="Roux S."/>
            <person name="Palaniappan K."/>
            <person name="Varghese N."/>
            <person name="Mukherjee S."/>
            <person name="Reddy T.B.K."/>
            <person name="Daum C."/>
            <person name="Copeland A."/>
            <person name="Chen I.A."/>
            <person name="Ivanova N.N."/>
            <person name="Kyrpides N.C."/>
            <person name="Shapiro N."/>
            <person name="Eloe-Fadrosh E.A."/>
            <person name="Pietrasiak N."/>
        </authorList>
    </citation>
    <scope>NUCLEOTIDE SEQUENCE</scope>
    <source>
        <strain evidence="2">CPER-KK1</strain>
    </source>
</reference>
<dbReference type="InterPro" id="IPR025714">
    <property type="entry name" value="Methyltranfer_dom"/>
</dbReference>
<dbReference type="InterPro" id="IPR029063">
    <property type="entry name" value="SAM-dependent_MTases_sf"/>
</dbReference>
<name>A0A951PLP7_9CYAN</name>
<dbReference type="AlphaFoldDB" id="A0A951PLP7"/>
<feature type="domain" description="Methyltransferase" evidence="1">
    <location>
        <begin position="43"/>
        <end position="174"/>
    </location>
</feature>
<organism evidence="2 3">
    <name type="scientific">Symplocastrum torsivum CPER-KK1</name>
    <dbReference type="NCBI Taxonomy" id="450513"/>
    <lineage>
        <taxon>Bacteria</taxon>
        <taxon>Bacillati</taxon>
        <taxon>Cyanobacteriota</taxon>
        <taxon>Cyanophyceae</taxon>
        <taxon>Oscillatoriophycideae</taxon>
        <taxon>Oscillatoriales</taxon>
        <taxon>Microcoleaceae</taxon>
        <taxon>Symplocastrum</taxon>
    </lineage>
</organism>
<dbReference type="EMBL" id="JAHHIF010000014">
    <property type="protein sequence ID" value="MBW4545259.1"/>
    <property type="molecule type" value="Genomic_DNA"/>
</dbReference>
<dbReference type="PANTHER" id="PTHR44068:SF11">
    <property type="entry name" value="GERANYL DIPHOSPHATE 2-C-METHYLTRANSFERASE"/>
    <property type="match status" value="1"/>
</dbReference>